<organism evidence="1 2">
    <name type="scientific">Paramuricea clavata</name>
    <name type="common">Red gorgonian</name>
    <name type="synonym">Violescent sea-whip</name>
    <dbReference type="NCBI Taxonomy" id="317549"/>
    <lineage>
        <taxon>Eukaryota</taxon>
        <taxon>Metazoa</taxon>
        <taxon>Cnidaria</taxon>
        <taxon>Anthozoa</taxon>
        <taxon>Octocorallia</taxon>
        <taxon>Malacalcyonacea</taxon>
        <taxon>Plexauridae</taxon>
        <taxon>Paramuricea</taxon>
    </lineage>
</organism>
<dbReference type="OrthoDB" id="8062037at2759"/>
<keyword evidence="2" id="KW-1185">Reference proteome</keyword>
<proteinExistence type="predicted"/>
<gene>
    <name evidence="1" type="ORF">PACLA_8A088483</name>
</gene>
<feature type="non-terminal residue" evidence="1">
    <location>
        <position position="91"/>
    </location>
</feature>
<evidence type="ECO:0000313" key="2">
    <source>
        <dbReference type="Proteomes" id="UP001152795"/>
    </source>
</evidence>
<sequence>LKTKELECGKLSKEIETLQDQLKEVEQEKQNLKKKVDKMQQSFETASPRGTLINRLLQESPAPLKLDETILLSSDTDENIEFVDCNSEEQR</sequence>
<comment type="caution">
    <text evidence="1">The sequence shown here is derived from an EMBL/GenBank/DDBJ whole genome shotgun (WGS) entry which is preliminary data.</text>
</comment>
<name>A0A7D9M816_PARCT</name>
<dbReference type="AlphaFoldDB" id="A0A7D9M816"/>
<accession>A0A7D9M816</accession>
<reference evidence="1" key="1">
    <citation type="submission" date="2020-04" db="EMBL/GenBank/DDBJ databases">
        <authorList>
            <person name="Alioto T."/>
            <person name="Alioto T."/>
            <person name="Gomez Garrido J."/>
        </authorList>
    </citation>
    <scope>NUCLEOTIDE SEQUENCE</scope>
    <source>
        <strain evidence="1">A484AB</strain>
    </source>
</reference>
<dbReference type="EMBL" id="CACRXK020037768">
    <property type="protein sequence ID" value="CAB4045136.1"/>
    <property type="molecule type" value="Genomic_DNA"/>
</dbReference>
<protein>
    <submittedName>
        <fullName evidence="1">Uncharacterized protein</fullName>
    </submittedName>
</protein>
<dbReference type="Proteomes" id="UP001152795">
    <property type="component" value="Unassembled WGS sequence"/>
</dbReference>
<evidence type="ECO:0000313" key="1">
    <source>
        <dbReference type="EMBL" id="CAB4045136.1"/>
    </source>
</evidence>
<feature type="non-terminal residue" evidence="1">
    <location>
        <position position="1"/>
    </location>
</feature>